<dbReference type="EMBL" id="JAEAOA010000956">
    <property type="protein sequence ID" value="KAK3583231.1"/>
    <property type="molecule type" value="Genomic_DNA"/>
</dbReference>
<sequence>YSTVQHSTAQHSTVQYSTVSPSTTISGRYSRILGTVQSRYGSVTVSVRYGLSTSLSVWEVSKQQVQFGTTSVSVRRSLCSAISFLQPSYDNS</sequence>
<protein>
    <submittedName>
        <fullName evidence="1">Uncharacterized protein</fullName>
    </submittedName>
</protein>
<organism evidence="1 2">
    <name type="scientific">Potamilus streckersoni</name>
    <dbReference type="NCBI Taxonomy" id="2493646"/>
    <lineage>
        <taxon>Eukaryota</taxon>
        <taxon>Metazoa</taxon>
        <taxon>Spiralia</taxon>
        <taxon>Lophotrochozoa</taxon>
        <taxon>Mollusca</taxon>
        <taxon>Bivalvia</taxon>
        <taxon>Autobranchia</taxon>
        <taxon>Heteroconchia</taxon>
        <taxon>Palaeoheterodonta</taxon>
        <taxon>Unionida</taxon>
        <taxon>Unionoidea</taxon>
        <taxon>Unionidae</taxon>
        <taxon>Ambleminae</taxon>
        <taxon>Lampsilini</taxon>
        <taxon>Potamilus</taxon>
    </lineage>
</organism>
<gene>
    <name evidence="1" type="ORF">CHS0354_015410</name>
</gene>
<reference evidence="1" key="2">
    <citation type="journal article" date="2021" name="Genome Biol. Evol.">
        <title>Developing a high-quality reference genome for a parasitic bivalve with doubly uniparental inheritance (Bivalvia: Unionida).</title>
        <authorList>
            <person name="Smith C.H."/>
        </authorList>
    </citation>
    <scope>NUCLEOTIDE SEQUENCE</scope>
    <source>
        <strain evidence="1">CHS0354</strain>
        <tissue evidence="1">Mantle</tissue>
    </source>
</reference>
<accession>A0AAE0VMM3</accession>
<reference evidence="1" key="3">
    <citation type="submission" date="2023-05" db="EMBL/GenBank/DDBJ databases">
        <authorList>
            <person name="Smith C.H."/>
        </authorList>
    </citation>
    <scope>NUCLEOTIDE SEQUENCE</scope>
    <source>
        <strain evidence="1">CHS0354</strain>
        <tissue evidence="1">Mantle</tissue>
    </source>
</reference>
<evidence type="ECO:0000313" key="1">
    <source>
        <dbReference type="EMBL" id="KAK3583231.1"/>
    </source>
</evidence>
<keyword evidence="2" id="KW-1185">Reference proteome</keyword>
<name>A0AAE0VMM3_9BIVA</name>
<reference evidence="1" key="1">
    <citation type="journal article" date="2021" name="Genome Biol. Evol.">
        <title>A High-Quality Reference Genome for a Parasitic Bivalve with Doubly Uniparental Inheritance (Bivalvia: Unionida).</title>
        <authorList>
            <person name="Smith C.H."/>
        </authorList>
    </citation>
    <scope>NUCLEOTIDE SEQUENCE</scope>
    <source>
        <strain evidence="1">CHS0354</strain>
    </source>
</reference>
<dbReference type="Proteomes" id="UP001195483">
    <property type="component" value="Unassembled WGS sequence"/>
</dbReference>
<proteinExistence type="predicted"/>
<feature type="non-terminal residue" evidence="1">
    <location>
        <position position="1"/>
    </location>
</feature>
<comment type="caution">
    <text evidence="1">The sequence shown here is derived from an EMBL/GenBank/DDBJ whole genome shotgun (WGS) entry which is preliminary data.</text>
</comment>
<evidence type="ECO:0000313" key="2">
    <source>
        <dbReference type="Proteomes" id="UP001195483"/>
    </source>
</evidence>
<dbReference type="AlphaFoldDB" id="A0AAE0VMM3"/>